<keyword evidence="3" id="KW-1185">Reference proteome</keyword>
<dbReference type="Proteomes" id="UP000593626">
    <property type="component" value="Chromosome"/>
</dbReference>
<keyword evidence="1" id="KW-0472">Membrane</keyword>
<evidence type="ECO:0000313" key="2">
    <source>
        <dbReference type="EMBL" id="QPC46793.1"/>
    </source>
</evidence>
<dbReference type="RefSeq" id="WP_239674329.1">
    <property type="nucleotide sequence ID" value="NZ_CP049742.1"/>
</dbReference>
<organism evidence="2 3">
    <name type="scientific">Mangrovibacillus cuniculi</name>
    <dbReference type="NCBI Taxonomy" id="2593652"/>
    <lineage>
        <taxon>Bacteria</taxon>
        <taxon>Bacillati</taxon>
        <taxon>Bacillota</taxon>
        <taxon>Bacilli</taxon>
        <taxon>Bacillales</taxon>
        <taxon>Bacillaceae</taxon>
        <taxon>Mangrovibacillus</taxon>
    </lineage>
</organism>
<feature type="transmembrane region" description="Helical" evidence="1">
    <location>
        <begin position="9"/>
        <end position="30"/>
    </location>
</feature>
<evidence type="ECO:0000256" key="1">
    <source>
        <dbReference type="SAM" id="Phobius"/>
    </source>
</evidence>
<dbReference type="InterPro" id="IPR049722">
    <property type="entry name" value="Prli42-like"/>
</dbReference>
<evidence type="ECO:0000313" key="3">
    <source>
        <dbReference type="Proteomes" id="UP000593626"/>
    </source>
</evidence>
<accession>A0A7S8HFG0</accession>
<protein>
    <submittedName>
        <fullName evidence="2">Stressosome-associated protein Prli42</fullName>
    </submittedName>
</protein>
<keyword evidence="1" id="KW-0812">Transmembrane</keyword>
<name>A0A7S8HFG0_9BACI</name>
<dbReference type="KEGG" id="mcui:G8O30_07365"/>
<keyword evidence="1" id="KW-1133">Transmembrane helix</keyword>
<reference evidence="2 3" key="1">
    <citation type="submission" date="2019-07" db="EMBL/GenBank/DDBJ databases">
        <title>Genome sequence of 2 isolates from Red Sea Mangroves.</title>
        <authorList>
            <person name="Sefrji F."/>
            <person name="Michoud G."/>
            <person name="Merlino G."/>
            <person name="Daffonchio D."/>
        </authorList>
    </citation>
    <scope>NUCLEOTIDE SEQUENCE [LARGE SCALE GENOMIC DNA]</scope>
    <source>
        <strain evidence="2 3">R1DC41</strain>
    </source>
</reference>
<gene>
    <name evidence="2" type="primary">prli42</name>
    <name evidence="2" type="ORF">G8O30_07365</name>
</gene>
<sequence length="31" mass="3549">MRNKGIQRVVVFVMLFIMLASTLFAGAAMWF</sequence>
<dbReference type="EMBL" id="CP049742">
    <property type="protein sequence ID" value="QPC46793.1"/>
    <property type="molecule type" value="Genomic_DNA"/>
</dbReference>
<dbReference type="NCBIfam" id="NF033880">
    <property type="entry name" value="Prli42"/>
    <property type="match status" value="1"/>
</dbReference>
<dbReference type="AlphaFoldDB" id="A0A7S8HFG0"/>
<proteinExistence type="predicted"/>